<dbReference type="FunFam" id="3.40.50.1000:FF:000032">
    <property type="entry name" value="Cytosolic 5-nucleotidase 3-like"/>
    <property type="match status" value="1"/>
</dbReference>
<evidence type="ECO:0000256" key="4">
    <source>
        <dbReference type="ARBA" id="ARBA00011245"/>
    </source>
</evidence>
<dbReference type="GeneTree" id="ENSGT00390000012959"/>
<dbReference type="InterPro" id="IPR006434">
    <property type="entry name" value="Pyrimidine_nucleotidase_eu"/>
</dbReference>
<dbReference type="InterPro" id="IPR023214">
    <property type="entry name" value="HAD_sf"/>
</dbReference>
<evidence type="ECO:0000256" key="11">
    <source>
        <dbReference type="ARBA" id="ARBA00036362"/>
    </source>
</evidence>
<gene>
    <name evidence="15" type="primary">NT5C3B</name>
</gene>
<comment type="subunit">
    <text evidence="4">Monomer.</text>
</comment>
<keyword evidence="8 14" id="KW-0378">Hydrolase</keyword>
<evidence type="ECO:0000256" key="10">
    <source>
        <dbReference type="ARBA" id="ARBA00023080"/>
    </source>
</evidence>
<reference evidence="15" key="3">
    <citation type="submission" date="2025-09" db="UniProtKB">
        <authorList>
            <consortium name="Ensembl"/>
        </authorList>
    </citation>
    <scope>IDENTIFICATION</scope>
</reference>
<dbReference type="GO" id="GO:0000287">
    <property type="term" value="F:magnesium ion binding"/>
    <property type="evidence" value="ECO:0007669"/>
    <property type="project" value="InterPro"/>
</dbReference>
<sequence>FFLQVPELHNLSVHIRDRKKVEVTLECFRKGGPNRVQVISDFDMTLTRFAYNGTRVPTCHSKRTIFKHFFAQLKDLLNTYYPIEIDPALTVEEKLPFMVEWGTKAHNFLVAEKIQKSQITQVVKESNVMLREGFDVFFRQLHKNGIPLFIFSAGIGDILEEIIRQADVFYFNITVVSNYMDFDGNVSGLLQGFKGNLVHPYNKHDGALKNLGHFEKLDDKRNVILLGDSLGDLQMADGVENMENILKIGYLNDKVDKLRDQYLEGYDIVLEKDETLNVVNAILQYISAQN</sequence>
<dbReference type="Ensembl" id="ENSECRT00000029313.1">
    <property type="protein sequence ID" value="ENSECRP00000028701.1"/>
    <property type="gene ID" value="ENSECRG00000019420.1"/>
</dbReference>
<dbReference type="PANTHER" id="PTHR13045:SF15">
    <property type="entry name" value="7-METHYLGUANOSINE PHOSPHATE-SPECIFIC 5'-NUCLEOTIDASE"/>
    <property type="match status" value="1"/>
</dbReference>
<evidence type="ECO:0000256" key="6">
    <source>
        <dbReference type="ARBA" id="ARBA00022723"/>
    </source>
</evidence>
<evidence type="ECO:0000313" key="16">
    <source>
        <dbReference type="Proteomes" id="UP000694620"/>
    </source>
</evidence>
<dbReference type="GO" id="GO:0008253">
    <property type="term" value="F:5'-nucleotidase activity"/>
    <property type="evidence" value="ECO:0007669"/>
    <property type="project" value="UniProtKB-EC"/>
</dbReference>
<keyword evidence="6" id="KW-0479">Metal-binding</keyword>
<dbReference type="GO" id="GO:0005737">
    <property type="term" value="C:cytoplasm"/>
    <property type="evidence" value="ECO:0007669"/>
    <property type="project" value="UniProtKB-SubCell"/>
</dbReference>
<accession>A0A8C4TFT2</accession>
<evidence type="ECO:0000256" key="7">
    <source>
        <dbReference type="ARBA" id="ARBA00022741"/>
    </source>
</evidence>
<comment type="similarity">
    <text evidence="3 14">Belongs to the pyrimidine 5'-nucleotidase family.</text>
</comment>
<dbReference type="GO" id="GO:0009117">
    <property type="term" value="P:nucleotide metabolic process"/>
    <property type="evidence" value="ECO:0007669"/>
    <property type="project" value="UniProtKB-KW"/>
</dbReference>
<keyword evidence="7 14" id="KW-0547">Nucleotide-binding</keyword>
<keyword evidence="9" id="KW-0460">Magnesium</keyword>
<dbReference type="FunFam" id="1.10.150.340:FF:000001">
    <property type="entry name" value="Cytosolic 5-nucleotidase 3-like"/>
    <property type="match status" value="1"/>
</dbReference>
<evidence type="ECO:0000256" key="5">
    <source>
        <dbReference type="ARBA" id="ARBA00022490"/>
    </source>
</evidence>
<evidence type="ECO:0000256" key="3">
    <source>
        <dbReference type="ARBA" id="ARBA00008389"/>
    </source>
</evidence>
<evidence type="ECO:0000256" key="8">
    <source>
        <dbReference type="ARBA" id="ARBA00022801"/>
    </source>
</evidence>
<comment type="catalytic activity">
    <reaction evidence="1 14">
        <text>a ribonucleoside 5'-phosphate + H2O = a ribonucleoside + phosphate</text>
        <dbReference type="Rhea" id="RHEA:12484"/>
        <dbReference type="ChEBI" id="CHEBI:15377"/>
        <dbReference type="ChEBI" id="CHEBI:18254"/>
        <dbReference type="ChEBI" id="CHEBI:43474"/>
        <dbReference type="ChEBI" id="CHEBI:58043"/>
        <dbReference type="EC" id="3.1.3.5"/>
    </reaction>
</comment>
<organism evidence="15 16">
    <name type="scientific">Erpetoichthys calabaricus</name>
    <name type="common">Rope fish</name>
    <name type="synonym">Calamoichthys calabaricus</name>
    <dbReference type="NCBI Taxonomy" id="27687"/>
    <lineage>
        <taxon>Eukaryota</taxon>
        <taxon>Metazoa</taxon>
        <taxon>Chordata</taxon>
        <taxon>Craniata</taxon>
        <taxon>Vertebrata</taxon>
        <taxon>Euteleostomi</taxon>
        <taxon>Actinopterygii</taxon>
        <taxon>Polypteriformes</taxon>
        <taxon>Polypteridae</taxon>
        <taxon>Erpetoichthys</taxon>
    </lineage>
</organism>
<reference evidence="15" key="1">
    <citation type="submission" date="2021-06" db="EMBL/GenBank/DDBJ databases">
        <authorList>
            <consortium name="Wellcome Sanger Institute Data Sharing"/>
        </authorList>
    </citation>
    <scope>NUCLEOTIDE SEQUENCE [LARGE SCALE GENOMIC DNA]</scope>
</reference>
<evidence type="ECO:0000256" key="12">
    <source>
        <dbReference type="ARBA" id="ARBA00046090"/>
    </source>
</evidence>
<evidence type="ECO:0000256" key="13">
    <source>
        <dbReference type="ARBA" id="ARBA00048583"/>
    </source>
</evidence>
<dbReference type="InterPro" id="IPR036412">
    <property type="entry name" value="HAD-like_sf"/>
</dbReference>
<evidence type="ECO:0000256" key="2">
    <source>
        <dbReference type="ARBA" id="ARBA00004496"/>
    </source>
</evidence>
<comment type="catalytic activity">
    <reaction evidence="13">
        <text>N(7)-methyl-GMP + H2O = N(7)-methylguanosine + phosphate</text>
        <dbReference type="Rhea" id="RHEA:37107"/>
        <dbReference type="ChEBI" id="CHEBI:15377"/>
        <dbReference type="ChEBI" id="CHEBI:20794"/>
        <dbReference type="ChEBI" id="CHEBI:43474"/>
        <dbReference type="ChEBI" id="CHEBI:58285"/>
        <dbReference type="EC" id="3.1.3.91"/>
    </reaction>
</comment>
<protein>
    <recommendedName>
        <fullName evidence="14">5'-nucleotidase</fullName>
        <ecNumber evidence="14">3.1.3.5</ecNumber>
    </recommendedName>
</protein>
<dbReference type="EC" id="3.1.3.5" evidence="14"/>
<dbReference type="Gene3D" id="1.10.150.340">
    <property type="entry name" value="Pyrimidine 5'-nucleotidase (UMPH-1), N-terminal domain"/>
    <property type="match status" value="1"/>
</dbReference>
<keyword evidence="16" id="KW-1185">Reference proteome</keyword>
<proteinExistence type="inferred from homology"/>
<dbReference type="SFLD" id="SFLDS00003">
    <property type="entry name" value="Haloacid_Dehalogenase"/>
    <property type="match status" value="1"/>
</dbReference>
<comment type="catalytic activity">
    <reaction evidence="11">
        <text>CMP + H2O = cytidine + phosphate</text>
        <dbReference type="Rhea" id="RHEA:29367"/>
        <dbReference type="ChEBI" id="CHEBI:15377"/>
        <dbReference type="ChEBI" id="CHEBI:17562"/>
        <dbReference type="ChEBI" id="CHEBI:43474"/>
        <dbReference type="ChEBI" id="CHEBI:60377"/>
        <dbReference type="EC" id="3.1.3.91"/>
    </reaction>
</comment>
<name>A0A8C4TFT2_ERPCA</name>
<keyword evidence="10 14" id="KW-0546">Nucleotide metabolism</keyword>
<dbReference type="PANTHER" id="PTHR13045">
    <property type="entry name" value="5'-NUCLEOTIDASE"/>
    <property type="match status" value="1"/>
</dbReference>
<comment type="function">
    <text evidence="12">Specifically hydrolyzes 7-methylguanosine monophosphate (m(7)GMP) to 7-methylguanosine and inorganic phosphate. The specific activity for m(7)GMP may protect cells against undesired salvage of m(7)GMP and its incorporation into nucleic acids. Also has weak activity for CMP. UMP and purine nucleotides are poor substrates.</text>
</comment>
<dbReference type="GO" id="GO:0000166">
    <property type="term" value="F:nucleotide binding"/>
    <property type="evidence" value="ECO:0007669"/>
    <property type="project" value="UniProtKB-KW"/>
</dbReference>
<dbReference type="SFLD" id="SFLDG01128">
    <property type="entry name" value="C1.4:_5'-Nucleotidase_Like"/>
    <property type="match status" value="1"/>
</dbReference>
<keyword evidence="5 14" id="KW-0963">Cytoplasm</keyword>
<dbReference type="Proteomes" id="UP000694620">
    <property type="component" value="Chromosome 14"/>
</dbReference>
<evidence type="ECO:0000313" key="15">
    <source>
        <dbReference type="Ensembl" id="ENSECRP00000028701.1"/>
    </source>
</evidence>
<evidence type="ECO:0000256" key="1">
    <source>
        <dbReference type="ARBA" id="ARBA00000815"/>
    </source>
</evidence>
<dbReference type="Gene3D" id="3.40.50.1000">
    <property type="entry name" value="HAD superfamily/HAD-like"/>
    <property type="match status" value="1"/>
</dbReference>
<evidence type="ECO:0000256" key="14">
    <source>
        <dbReference type="RuleBase" id="RU361276"/>
    </source>
</evidence>
<comment type="subcellular location">
    <subcellularLocation>
        <location evidence="2 14">Cytoplasm</location>
    </subcellularLocation>
</comment>
<dbReference type="SUPFAM" id="SSF56784">
    <property type="entry name" value="HAD-like"/>
    <property type="match status" value="1"/>
</dbReference>
<reference evidence="15" key="2">
    <citation type="submission" date="2025-08" db="UniProtKB">
        <authorList>
            <consortium name="Ensembl"/>
        </authorList>
    </citation>
    <scope>IDENTIFICATION</scope>
</reference>
<evidence type="ECO:0000256" key="9">
    <source>
        <dbReference type="ARBA" id="ARBA00022842"/>
    </source>
</evidence>
<dbReference type="NCBIfam" id="TIGR01544">
    <property type="entry name" value="HAD-SF-IE"/>
    <property type="match status" value="1"/>
</dbReference>
<dbReference type="AlphaFoldDB" id="A0A8C4TFT2"/>
<dbReference type="Pfam" id="PF05822">
    <property type="entry name" value="UMPH-1"/>
    <property type="match status" value="1"/>
</dbReference>